<protein>
    <submittedName>
        <fullName evidence="1">Copper chaperone PCu(A)C</fullName>
    </submittedName>
</protein>
<dbReference type="PANTHER" id="PTHR36302:SF1">
    <property type="entry name" value="COPPER CHAPERONE PCU(A)C"/>
    <property type="match status" value="1"/>
</dbReference>
<dbReference type="SUPFAM" id="SSF110087">
    <property type="entry name" value="DR1885-like metal-binding protein"/>
    <property type="match status" value="1"/>
</dbReference>
<reference evidence="1" key="1">
    <citation type="submission" date="2023-07" db="EMBL/GenBank/DDBJ databases">
        <title>Genome content predicts the carbon catabolic preferences of heterotrophic bacteria.</title>
        <authorList>
            <person name="Gralka M."/>
        </authorList>
    </citation>
    <scope>NUCLEOTIDE SEQUENCE</scope>
    <source>
        <strain evidence="1">I3M17_2</strain>
    </source>
</reference>
<dbReference type="InterPro" id="IPR007410">
    <property type="entry name" value="LpqE-like"/>
</dbReference>
<proteinExistence type="predicted"/>
<dbReference type="PROSITE" id="PS51257">
    <property type="entry name" value="PROKAR_LIPOPROTEIN"/>
    <property type="match status" value="1"/>
</dbReference>
<dbReference type="AlphaFoldDB" id="A0AAW7X8T1"/>
<dbReference type="InterPro" id="IPR058248">
    <property type="entry name" value="Lxx211020-like"/>
</dbReference>
<gene>
    <name evidence="1" type="ORF">Q4521_11870</name>
</gene>
<sequence>MFRLIGVFILVLVGFTGCGQKPNPESVIVKNAFMYPPVPGSQVGAIYMVLENQTSSPIVVNYIHTTIADRVEVHQHIYEDGMMKMRQAKHLKIPAKQKQLFEPGGYHLMVFDFYEPITAGSRFTLVIEFEGGQRVEAPVDVRPQG</sequence>
<name>A0AAW7X8T1_9GAMM</name>
<dbReference type="RefSeq" id="WP_303492927.1">
    <property type="nucleotide sequence ID" value="NZ_JAUOPB010000008.1"/>
</dbReference>
<dbReference type="Gene3D" id="2.60.40.1890">
    <property type="entry name" value="PCu(A)C copper chaperone"/>
    <property type="match status" value="1"/>
</dbReference>
<comment type="caution">
    <text evidence="1">The sequence shown here is derived from an EMBL/GenBank/DDBJ whole genome shotgun (WGS) entry which is preliminary data.</text>
</comment>
<organism evidence="1 2">
    <name type="scientific">Saccharophagus degradans</name>
    <dbReference type="NCBI Taxonomy" id="86304"/>
    <lineage>
        <taxon>Bacteria</taxon>
        <taxon>Pseudomonadati</taxon>
        <taxon>Pseudomonadota</taxon>
        <taxon>Gammaproteobacteria</taxon>
        <taxon>Cellvibrionales</taxon>
        <taxon>Cellvibrionaceae</taxon>
        <taxon>Saccharophagus</taxon>
    </lineage>
</organism>
<dbReference type="InterPro" id="IPR036182">
    <property type="entry name" value="PCuAC_sf"/>
</dbReference>
<dbReference type="PANTHER" id="PTHR36302">
    <property type="entry name" value="BLR7088 PROTEIN"/>
    <property type="match status" value="1"/>
</dbReference>
<evidence type="ECO:0000313" key="1">
    <source>
        <dbReference type="EMBL" id="MDO6423173.1"/>
    </source>
</evidence>
<dbReference type="Pfam" id="PF04314">
    <property type="entry name" value="PCuAC"/>
    <property type="match status" value="1"/>
</dbReference>
<accession>A0AAW7X8T1</accession>
<dbReference type="Proteomes" id="UP001169760">
    <property type="component" value="Unassembled WGS sequence"/>
</dbReference>
<dbReference type="EMBL" id="JAUOPB010000008">
    <property type="protein sequence ID" value="MDO6423173.1"/>
    <property type="molecule type" value="Genomic_DNA"/>
</dbReference>
<evidence type="ECO:0000313" key="2">
    <source>
        <dbReference type="Proteomes" id="UP001169760"/>
    </source>
</evidence>